<dbReference type="STRING" id="4072.A0A1U8H3P3"/>
<dbReference type="InterPro" id="IPR009292">
    <property type="entry name" value="RRP36"/>
</dbReference>
<feature type="region of interest" description="Disordered" evidence="7">
    <location>
        <begin position="220"/>
        <end position="242"/>
    </location>
</feature>
<feature type="region of interest" description="Disordered" evidence="7">
    <location>
        <begin position="1"/>
        <end position="30"/>
    </location>
</feature>
<gene>
    <name evidence="8" type="ORF">T459_17959</name>
</gene>
<dbReference type="Gramene" id="PHT79907">
    <property type="protein sequence ID" value="PHT79907"/>
    <property type="gene ID" value="T459_17959"/>
</dbReference>
<dbReference type="PANTHER" id="PTHR21738:SF0">
    <property type="entry name" value="RIBOSOMAL RNA PROCESSING PROTEIN 36 HOMOLOG"/>
    <property type="match status" value="1"/>
</dbReference>
<comment type="caution">
    <text evidence="8">The sequence shown here is derived from an EMBL/GenBank/DDBJ whole genome shotgun (WGS) entry which is preliminary data.</text>
</comment>
<dbReference type="AlphaFoldDB" id="A0A1U8H3P3"/>
<keyword evidence="3 6" id="KW-0690">Ribosome biogenesis</keyword>
<proteinExistence type="inferred from homology"/>
<dbReference type="PANTHER" id="PTHR21738">
    <property type="entry name" value="RIBOSOMAL RNA PROCESSING PROTEIN 36 HOMOLOG"/>
    <property type="match status" value="1"/>
</dbReference>
<comment type="subunit">
    <text evidence="6">Associates with 90S and pre-40S pre-ribosomal particles.</text>
</comment>
<evidence type="ECO:0000256" key="3">
    <source>
        <dbReference type="ARBA" id="ARBA00022517"/>
    </source>
</evidence>
<evidence type="ECO:0000256" key="7">
    <source>
        <dbReference type="SAM" id="MobiDB-lite"/>
    </source>
</evidence>
<dbReference type="EMBL" id="AYRZ02000006">
    <property type="protein sequence ID" value="PHT79907.1"/>
    <property type="molecule type" value="Genomic_DNA"/>
</dbReference>
<keyword evidence="9" id="KW-1185">Reference proteome</keyword>
<feature type="region of interest" description="Disordered" evidence="7">
    <location>
        <begin position="58"/>
        <end position="80"/>
    </location>
</feature>
<keyword evidence="4 6" id="KW-0698">rRNA processing</keyword>
<protein>
    <recommendedName>
        <fullName evidence="6">rRNA biogenesis protein RRP36</fullName>
    </recommendedName>
</protein>
<reference evidence="8 9" key="1">
    <citation type="journal article" date="2014" name="Nat. Genet.">
        <title>Genome sequence of the hot pepper provides insights into the evolution of pungency in Capsicum species.</title>
        <authorList>
            <person name="Kim S."/>
            <person name="Park M."/>
            <person name="Yeom S.I."/>
            <person name="Kim Y.M."/>
            <person name="Lee J.M."/>
            <person name="Lee H.A."/>
            <person name="Seo E."/>
            <person name="Choi J."/>
            <person name="Cheong K."/>
            <person name="Kim K.T."/>
            <person name="Jung K."/>
            <person name="Lee G.W."/>
            <person name="Oh S.K."/>
            <person name="Bae C."/>
            <person name="Kim S.B."/>
            <person name="Lee H.Y."/>
            <person name="Kim S.Y."/>
            <person name="Kim M.S."/>
            <person name="Kang B.C."/>
            <person name="Jo Y.D."/>
            <person name="Yang H.B."/>
            <person name="Jeong H.J."/>
            <person name="Kang W.H."/>
            <person name="Kwon J.K."/>
            <person name="Shin C."/>
            <person name="Lim J.Y."/>
            <person name="Park J.H."/>
            <person name="Huh J.H."/>
            <person name="Kim J.S."/>
            <person name="Kim B.D."/>
            <person name="Cohen O."/>
            <person name="Paran I."/>
            <person name="Suh M.C."/>
            <person name="Lee S.B."/>
            <person name="Kim Y.K."/>
            <person name="Shin Y."/>
            <person name="Noh S.J."/>
            <person name="Park J."/>
            <person name="Seo Y.S."/>
            <person name="Kwon S.Y."/>
            <person name="Kim H.A."/>
            <person name="Park J.M."/>
            <person name="Kim H.J."/>
            <person name="Choi S.B."/>
            <person name="Bosland P.W."/>
            <person name="Reeves G."/>
            <person name="Jo S.H."/>
            <person name="Lee B.W."/>
            <person name="Cho H.T."/>
            <person name="Choi H.S."/>
            <person name="Lee M.S."/>
            <person name="Yu Y."/>
            <person name="Do Choi Y."/>
            <person name="Park B.S."/>
            <person name="van Deynze A."/>
            <person name="Ashrafi H."/>
            <person name="Hill T."/>
            <person name="Kim W.T."/>
            <person name="Pai H.S."/>
            <person name="Ahn H.K."/>
            <person name="Yeam I."/>
            <person name="Giovannoni J.J."/>
            <person name="Rose J.K."/>
            <person name="Sorensen I."/>
            <person name="Lee S.J."/>
            <person name="Kim R.W."/>
            <person name="Choi I.Y."/>
            <person name="Choi B.S."/>
            <person name="Lim J.S."/>
            <person name="Lee Y.H."/>
            <person name="Choi D."/>
        </authorList>
    </citation>
    <scope>NUCLEOTIDE SEQUENCE [LARGE SCALE GENOMIC DNA]</scope>
    <source>
        <strain evidence="9">cv. CM334</strain>
    </source>
</reference>
<evidence type="ECO:0000256" key="4">
    <source>
        <dbReference type="ARBA" id="ARBA00022552"/>
    </source>
</evidence>
<sequence length="242" mass="28638">MRKDKTAVASSSKIKFDDHESSSEDEEKEIEEELADVTFEELQRAWADGSDTVYRKFNSEGKTGRANKNRPMEVSSKKPVSRFREIIQVPKKATRDPRFETLTGQLDVERFKKRYNFLYEDNLPAEKEDLKKQLRKSNDPEEQNELKSRISWINKQLNSSGTKHTEREILAEHKKKEREAAKQGKQPYYLKKSEIKKRKLIEKYKELKASGKLEAYIEKKRRKNAAKDHRFLPYRRPGEQEN</sequence>
<accession>A0A1U8H3P3</accession>
<dbReference type="GO" id="GO:0000462">
    <property type="term" value="P:maturation of SSU-rRNA from tricistronic rRNA transcript (SSU-rRNA, 5.8S rRNA, LSU-rRNA)"/>
    <property type="evidence" value="ECO:0000318"/>
    <property type="project" value="GO_Central"/>
</dbReference>
<dbReference type="Pfam" id="PF06102">
    <property type="entry name" value="RRP36"/>
    <property type="match status" value="1"/>
</dbReference>
<reference evidence="8 9" key="2">
    <citation type="journal article" date="2017" name="Genome Biol.">
        <title>New reference genome sequences of hot pepper reveal the massive evolution of plant disease-resistance genes by retroduplication.</title>
        <authorList>
            <person name="Kim S."/>
            <person name="Park J."/>
            <person name="Yeom S.I."/>
            <person name="Kim Y.M."/>
            <person name="Seo E."/>
            <person name="Kim K.T."/>
            <person name="Kim M.S."/>
            <person name="Lee J.M."/>
            <person name="Cheong K."/>
            <person name="Shin H.S."/>
            <person name="Kim S.B."/>
            <person name="Han K."/>
            <person name="Lee J."/>
            <person name="Park M."/>
            <person name="Lee H.A."/>
            <person name="Lee H.Y."/>
            <person name="Lee Y."/>
            <person name="Oh S."/>
            <person name="Lee J.H."/>
            <person name="Choi E."/>
            <person name="Choi E."/>
            <person name="Lee S.E."/>
            <person name="Jeon J."/>
            <person name="Kim H."/>
            <person name="Choi G."/>
            <person name="Song H."/>
            <person name="Lee J."/>
            <person name="Lee S.C."/>
            <person name="Kwon J.K."/>
            <person name="Lee H.Y."/>
            <person name="Koo N."/>
            <person name="Hong Y."/>
            <person name="Kim R.W."/>
            <person name="Kang W.H."/>
            <person name="Huh J.H."/>
            <person name="Kang B.C."/>
            <person name="Yang T.J."/>
            <person name="Lee Y.H."/>
            <person name="Bennetzen J.L."/>
            <person name="Choi D."/>
        </authorList>
    </citation>
    <scope>NUCLEOTIDE SEQUENCE [LARGE SCALE GENOMIC DNA]</scope>
    <source>
        <strain evidence="9">cv. CM334</strain>
    </source>
</reference>
<evidence type="ECO:0000313" key="8">
    <source>
        <dbReference type="EMBL" id="PHT79907.1"/>
    </source>
</evidence>
<dbReference type="OrthoDB" id="448446at2759"/>
<evidence type="ECO:0000256" key="5">
    <source>
        <dbReference type="ARBA" id="ARBA00023242"/>
    </source>
</evidence>
<dbReference type="Proteomes" id="UP000222542">
    <property type="component" value="Unassembled WGS sequence"/>
</dbReference>
<keyword evidence="5 6" id="KW-0539">Nucleus</keyword>
<evidence type="ECO:0000313" key="9">
    <source>
        <dbReference type="Proteomes" id="UP000222542"/>
    </source>
</evidence>
<dbReference type="GO" id="GO:0030686">
    <property type="term" value="C:90S preribosome"/>
    <property type="evidence" value="ECO:0000318"/>
    <property type="project" value="GO_Central"/>
</dbReference>
<evidence type="ECO:0000256" key="2">
    <source>
        <dbReference type="ARBA" id="ARBA00009418"/>
    </source>
</evidence>
<comment type="function">
    <text evidence="6">Component of the 90S pre-ribosome involved in the maturation of rRNAs. Required for early cleavages of the pre-RNAs in the 40S ribosomal subunit maturation pathway.</text>
</comment>
<keyword evidence="6" id="KW-0687">Ribonucleoprotein</keyword>
<dbReference type="GO" id="GO:0005730">
    <property type="term" value="C:nucleolus"/>
    <property type="evidence" value="ECO:0000318"/>
    <property type="project" value="GO_Central"/>
</dbReference>
<organism evidence="8 9">
    <name type="scientific">Capsicum annuum</name>
    <name type="common">Capsicum pepper</name>
    <dbReference type="NCBI Taxonomy" id="4072"/>
    <lineage>
        <taxon>Eukaryota</taxon>
        <taxon>Viridiplantae</taxon>
        <taxon>Streptophyta</taxon>
        <taxon>Embryophyta</taxon>
        <taxon>Tracheophyta</taxon>
        <taxon>Spermatophyta</taxon>
        <taxon>Magnoliopsida</taxon>
        <taxon>eudicotyledons</taxon>
        <taxon>Gunneridae</taxon>
        <taxon>Pentapetalae</taxon>
        <taxon>asterids</taxon>
        <taxon>lamiids</taxon>
        <taxon>Solanales</taxon>
        <taxon>Solanaceae</taxon>
        <taxon>Solanoideae</taxon>
        <taxon>Capsiceae</taxon>
        <taxon>Capsicum</taxon>
    </lineage>
</organism>
<dbReference type="KEGG" id="cann:107875771"/>
<evidence type="ECO:0000256" key="1">
    <source>
        <dbReference type="ARBA" id="ARBA00004604"/>
    </source>
</evidence>
<comment type="subcellular location">
    <subcellularLocation>
        <location evidence="1 6">Nucleus</location>
        <location evidence="1 6">Nucleolus</location>
    </subcellularLocation>
</comment>
<name>A0A1U8H3P3_CAPAN</name>
<feature type="compositionally biased region" description="Basic and acidic residues" evidence="7">
    <location>
        <begin position="225"/>
        <end position="242"/>
    </location>
</feature>
<evidence type="ECO:0000256" key="6">
    <source>
        <dbReference type="RuleBase" id="RU368027"/>
    </source>
</evidence>
<comment type="similarity">
    <text evidence="2 6">Belongs to the RRP36 family.</text>
</comment>
<dbReference type="OMA" id="ERKEMPW"/>
<dbReference type="SMR" id="A0A1U8H3P3"/>